<proteinExistence type="predicted"/>
<protein>
    <submittedName>
        <fullName evidence="1">Uncharacterized protein</fullName>
    </submittedName>
</protein>
<organism evidence="1">
    <name type="scientific">Anguilla anguilla</name>
    <name type="common">European freshwater eel</name>
    <name type="synonym">Muraena anguilla</name>
    <dbReference type="NCBI Taxonomy" id="7936"/>
    <lineage>
        <taxon>Eukaryota</taxon>
        <taxon>Metazoa</taxon>
        <taxon>Chordata</taxon>
        <taxon>Craniata</taxon>
        <taxon>Vertebrata</taxon>
        <taxon>Euteleostomi</taxon>
        <taxon>Actinopterygii</taxon>
        <taxon>Neopterygii</taxon>
        <taxon>Teleostei</taxon>
        <taxon>Anguilliformes</taxon>
        <taxon>Anguillidae</taxon>
        <taxon>Anguilla</taxon>
    </lineage>
</organism>
<sequence>MPFFPQLHQEAEKINSLIFCDGSCLSCTQDKYFFRIQSQVVYLKCAFTSLSNSKFRPI</sequence>
<accession>A0A0E9XXM6</accession>
<dbReference type="EMBL" id="GBXM01001396">
    <property type="protein sequence ID" value="JAI07182.1"/>
    <property type="molecule type" value="Transcribed_RNA"/>
</dbReference>
<reference evidence="1" key="1">
    <citation type="submission" date="2014-11" db="EMBL/GenBank/DDBJ databases">
        <authorList>
            <person name="Amaro Gonzalez C."/>
        </authorList>
    </citation>
    <scope>NUCLEOTIDE SEQUENCE</scope>
</reference>
<reference evidence="1" key="2">
    <citation type="journal article" date="2015" name="Fish Shellfish Immunol.">
        <title>Early steps in the European eel (Anguilla anguilla)-Vibrio vulnificus interaction in the gills: Role of the RtxA13 toxin.</title>
        <authorList>
            <person name="Callol A."/>
            <person name="Pajuelo D."/>
            <person name="Ebbesson L."/>
            <person name="Teles M."/>
            <person name="MacKenzie S."/>
            <person name="Amaro C."/>
        </authorList>
    </citation>
    <scope>NUCLEOTIDE SEQUENCE</scope>
</reference>
<evidence type="ECO:0000313" key="1">
    <source>
        <dbReference type="EMBL" id="JAI07182.1"/>
    </source>
</evidence>
<name>A0A0E9XXM6_ANGAN</name>
<dbReference type="AlphaFoldDB" id="A0A0E9XXM6"/>